<dbReference type="Pfam" id="PF02653">
    <property type="entry name" value="BPD_transp_2"/>
    <property type="match status" value="1"/>
</dbReference>
<dbReference type="SUPFAM" id="SSF52540">
    <property type="entry name" value="P-loop containing nucleoside triphosphate hydrolases"/>
    <property type="match status" value="2"/>
</dbReference>
<dbReference type="CDD" id="cd06581">
    <property type="entry name" value="TM_PBP1_LivM_like"/>
    <property type="match status" value="1"/>
</dbReference>
<dbReference type="PANTHER" id="PTHR43820:SF4">
    <property type="entry name" value="HIGH-AFFINITY BRANCHED-CHAIN AMINO ACID TRANSPORT ATP-BINDING PROTEIN LIVF"/>
    <property type="match status" value="1"/>
</dbReference>
<dbReference type="AlphaFoldDB" id="A0A2N4UJN2"/>
<evidence type="ECO:0000256" key="5">
    <source>
        <dbReference type="ARBA" id="ARBA00022692"/>
    </source>
</evidence>
<evidence type="ECO:0000256" key="2">
    <source>
        <dbReference type="ARBA" id="ARBA00005417"/>
    </source>
</evidence>
<dbReference type="InterPro" id="IPR003439">
    <property type="entry name" value="ABC_transporter-like_ATP-bd"/>
</dbReference>
<evidence type="ECO:0000256" key="1">
    <source>
        <dbReference type="ARBA" id="ARBA00004651"/>
    </source>
</evidence>
<feature type="transmembrane region" description="Helical" evidence="11">
    <location>
        <begin position="32"/>
        <end position="50"/>
    </location>
</feature>
<dbReference type="OrthoDB" id="5290247at2"/>
<feature type="transmembrane region" description="Helical" evidence="11">
    <location>
        <begin position="209"/>
        <end position="228"/>
    </location>
</feature>
<keyword evidence="4" id="KW-1003">Cell membrane</keyword>
<feature type="transmembrane region" description="Helical" evidence="11">
    <location>
        <begin position="85"/>
        <end position="106"/>
    </location>
</feature>
<accession>A0A2N4UJN2</accession>
<feature type="transmembrane region" description="Helical" evidence="11">
    <location>
        <begin position="9"/>
        <end position="26"/>
    </location>
</feature>
<dbReference type="EMBL" id="PDNV01000002">
    <property type="protein sequence ID" value="PLC55226.1"/>
    <property type="molecule type" value="Genomic_DNA"/>
</dbReference>
<dbReference type="PROSITE" id="PS00211">
    <property type="entry name" value="ABC_TRANSPORTER_1"/>
    <property type="match status" value="1"/>
</dbReference>
<feature type="transmembrane region" description="Helical" evidence="11">
    <location>
        <begin position="113"/>
        <end position="131"/>
    </location>
</feature>
<dbReference type="InterPro" id="IPR043428">
    <property type="entry name" value="LivM-like"/>
</dbReference>
<comment type="caution">
    <text evidence="13">The sequence shown here is derived from an EMBL/GenBank/DDBJ whole genome shotgun (WGS) entry which is preliminary data.</text>
</comment>
<dbReference type="InterPro" id="IPR027417">
    <property type="entry name" value="P-loop_NTPase"/>
</dbReference>
<evidence type="ECO:0000256" key="3">
    <source>
        <dbReference type="ARBA" id="ARBA00022448"/>
    </source>
</evidence>
<keyword evidence="6" id="KW-0547">Nucleotide-binding</keyword>
<evidence type="ECO:0000256" key="11">
    <source>
        <dbReference type="SAM" id="Phobius"/>
    </source>
</evidence>
<evidence type="ECO:0000259" key="12">
    <source>
        <dbReference type="PROSITE" id="PS50893"/>
    </source>
</evidence>
<comment type="similarity">
    <text evidence="2">Belongs to the ABC transporter superfamily.</text>
</comment>
<organism evidence="13 14">
    <name type="scientific">Pollutimonas nitritireducens</name>
    <dbReference type="NCBI Taxonomy" id="2045209"/>
    <lineage>
        <taxon>Bacteria</taxon>
        <taxon>Pseudomonadati</taxon>
        <taxon>Pseudomonadota</taxon>
        <taxon>Betaproteobacteria</taxon>
        <taxon>Burkholderiales</taxon>
        <taxon>Alcaligenaceae</taxon>
        <taxon>Pollutimonas</taxon>
    </lineage>
</organism>
<keyword evidence="9 11" id="KW-1133">Transmembrane helix</keyword>
<evidence type="ECO:0000313" key="14">
    <source>
        <dbReference type="Proteomes" id="UP000234328"/>
    </source>
</evidence>
<keyword evidence="8" id="KW-0029">Amino-acid transport</keyword>
<evidence type="ECO:0000256" key="7">
    <source>
        <dbReference type="ARBA" id="ARBA00022840"/>
    </source>
</evidence>
<keyword evidence="7" id="KW-0067">ATP-binding</keyword>
<name>A0A2N4UJN2_9BURK</name>
<evidence type="ECO:0000256" key="6">
    <source>
        <dbReference type="ARBA" id="ARBA00022741"/>
    </source>
</evidence>
<evidence type="ECO:0000256" key="8">
    <source>
        <dbReference type="ARBA" id="ARBA00022970"/>
    </source>
</evidence>
<dbReference type="InterPro" id="IPR001851">
    <property type="entry name" value="ABC_transp_permease"/>
</dbReference>
<dbReference type="InterPro" id="IPR017871">
    <property type="entry name" value="ABC_transporter-like_CS"/>
</dbReference>
<feature type="transmembrane region" description="Helical" evidence="11">
    <location>
        <begin position="248"/>
        <end position="271"/>
    </location>
</feature>
<dbReference type="PANTHER" id="PTHR43820">
    <property type="entry name" value="HIGH-AFFINITY BRANCHED-CHAIN AMINO ACID TRANSPORT ATP-BINDING PROTEIN LIVF"/>
    <property type="match status" value="1"/>
</dbReference>
<dbReference type="GO" id="GO:0015807">
    <property type="term" value="P:L-amino acid transport"/>
    <property type="evidence" value="ECO:0007669"/>
    <property type="project" value="TreeGrafter"/>
</dbReference>
<dbReference type="Pfam" id="PF00005">
    <property type="entry name" value="ABC_tran"/>
    <property type="match status" value="2"/>
</dbReference>
<protein>
    <submittedName>
        <fullName evidence="13">ABC transporter</fullName>
    </submittedName>
</protein>
<gene>
    <name evidence="13" type="ORF">CR155_03175</name>
</gene>
<feature type="domain" description="ABC transporter" evidence="12">
    <location>
        <begin position="607"/>
        <end position="838"/>
    </location>
</feature>
<reference evidence="13 14" key="1">
    <citation type="submission" date="2017-10" db="EMBL/GenBank/DDBJ databases">
        <title>Two draft genome sequences of Pusillimonas sp. strains isolated from a nitrate- and radionuclide-contaminated groundwater in Russia.</title>
        <authorList>
            <person name="Grouzdev D.S."/>
            <person name="Tourova T.P."/>
            <person name="Goeva M.A."/>
            <person name="Babich T.L."/>
            <person name="Sokolova D.S."/>
            <person name="Abdullin R."/>
            <person name="Poltaraus A.B."/>
            <person name="Toshchakov S.V."/>
            <person name="Nazina T.N."/>
        </authorList>
    </citation>
    <scope>NUCLEOTIDE SEQUENCE [LARGE SCALE GENOMIC DNA]</scope>
    <source>
        <strain evidence="13 14">JR1/69-2-13</strain>
    </source>
</reference>
<evidence type="ECO:0000256" key="9">
    <source>
        <dbReference type="ARBA" id="ARBA00022989"/>
    </source>
</evidence>
<sequence length="838" mass="90471">MSKQEIKTLGLIALGLILLPIVLQYGGLTYSTAVECIVLALAGLAVNILLGYTGLVSFGHGAWFGIGGYAVGIVQLRFFPSSSLLPLVASVMLVAIVAVLVGLLVLRRRGVYFSLLTLAFGALCFTVAYRWTALTGGENGLGGIERFSLAGISLDSSFNFYVFVAVIAFIVVAFLLRLTHSPFGKVLTAIRENELRCKFIGFNVDSYKLLAFVLSAVITGLAGGLSVLSHRIASAESMSLAFSGELLAIVLIGGMRSFTGPIFGALFYILFREYLSMFTPNWLLYFGLIFIFFILFTPSGLTGTWARIKRMVVPEKTTDAAMGKRVVAAASNFFPSFLAHADATVLRCTDISKRFGGIKAVDSVDLEVNGKGVHALIGPNGAGKTSLFNLISGLFQADEGKLMLGTEKLNGLSPARICTNGLSRSFQITNLFKGLTVRENLCLSVLSRDPQRFSVLKRLDSLNGTQLQTDELVEYLGVQGMEEALAEDLSYGGQRVVDMGLALGVAPRILLLDEPLAGLAAAERDRIGRLIRNLGDRIGVLLVEHDVDRVFSMADTITVMNQGSVLIEGNAERIRNDPKVREIYIGSGSEALAAKVQAGIISNEIALSVNNLDAYYGKSHILSDISFTARKGEVIAVLGRNGAGKSTLLKSLLGLATMGAGTIDIAGRKFSSPVPEAMARLGVAFVPQGRRLFSGLTVRDNLMLGRLKRSEKGSNGWTDEEIFAVFPRLKDRYDVDATLLSGGEQQMVAIARALVGHTEVLLLDEPFEGLSPAMIEEVFNAILQLKSRLTILIVDHNLDLALAISDTALVLDRGRVSHQGEARELLLNLDFRKEKLWV</sequence>
<feature type="transmembrane region" description="Helical" evidence="11">
    <location>
        <begin position="158"/>
        <end position="176"/>
    </location>
</feature>
<keyword evidence="3" id="KW-0813">Transport</keyword>
<dbReference type="Proteomes" id="UP000234328">
    <property type="component" value="Unassembled WGS sequence"/>
</dbReference>
<dbReference type="RefSeq" id="WP_102068550.1">
    <property type="nucleotide sequence ID" value="NZ_PDNV01000002.1"/>
</dbReference>
<keyword evidence="10 11" id="KW-0472">Membrane</keyword>
<comment type="subcellular location">
    <subcellularLocation>
        <location evidence="1">Cell membrane</location>
        <topology evidence="1">Multi-pass membrane protein</topology>
    </subcellularLocation>
</comment>
<dbReference type="Gene3D" id="3.40.50.300">
    <property type="entry name" value="P-loop containing nucleotide triphosphate hydrolases"/>
    <property type="match status" value="2"/>
</dbReference>
<dbReference type="InterPro" id="IPR052156">
    <property type="entry name" value="BCAA_Transport_ATP-bd_LivF"/>
</dbReference>
<evidence type="ECO:0000313" key="13">
    <source>
        <dbReference type="EMBL" id="PLC55226.1"/>
    </source>
</evidence>
<dbReference type="GO" id="GO:0005524">
    <property type="term" value="F:ATP binding"/>
    <property type="evidence" value="ECO:0007669"/>
    <property type="project" value="UniProtKB-KW"/>
</dbReference>
<dbReference type="CDD" id="cd03224">
    <property type="entry name" value="ABC_TM1139_LivF_branched"/>
    <property type="match status" value="1"/>
</dbReference>
<dbReference type="InterPro" id="IPR003593">
    <property type="entry name" value="AAA+_ATPase"/>
</dbReference>
<evidence type="ECO:0000256" key="10">
    <source>
        <dbReference type="ARBA" id="ARBA00023136"/>
    </source>
</evidence>
<dbReference type="PROSITE" id="PS50893">
    <property type="entry name" value="ABC_TRANSPORTER_2"/>
    <property type="match status" value="2"/>
</dbReference>
<feature type="transmembrane region" description="Helical" evidence="11">
    <location>
        <begin position="62"/>
        <end position="79"/>
    </location>
</feature>
<dbReference type="GO" id="GO:0016887">
    <property type="term" value="F:ATP hydrolysis activity"/>
    <property type="evidence" value="ECO:0007669"/>
    <property type="project" value="InterPro"/>
</dbReference>
<feature type="transmembrane region" description="Helical" evidence="11">
    <location>
        <begin position="283"/>
        <end position="306"/>
    </location>
</feature>
<dbReference type="GO" id="GO:0005886">
    <property type="term" value="C:plasma membrane"/>
    <property type="evidence" value="ECO:0007669"/>
    <property type="project" value="UniProtKB-SubCell"/>
</dbReference>
<dbReference type="GO" id="GO:0015658">
    <property type="term" value="F:branched-chain amino acid transmembrane transporter activity"/>
    <property type="evidence" value="ECO:0007669"/>
    <property type="project" value="InterPro"/>
</dbReference>
<dbReference type="CDD" id="cd03219">
    <property type="entry name" value="ABC_Mj1267_LivG_branched"/>
    <property type="match status" value="1"/>
</dbReference>
<keyword evidence="5 11" id="KW-0812">Transmembrane</keyword>
<feature type="domain" description="ABC transporter" evidence="12">
    <location>
        <begin position="346"/>
        <end position="587"/>
    </location>
</feature>
<proteinExistence type="inferred from homology"/>
<evidence type="ECO:0000256" key="4">
    <source>
        <dbReference type="ARBA" id="ARBA00022475"/>
    </source>
</evidence>
<dbReference type="SMART" id="SM00382">
    <property type="entry name" value="AAA"/>
    <property type="match status" value="2"/>
</dbReference>
<keyword evidence="14" id="KW-1185">Reference proteome</keyword>